<evidence type="ECO:0000256" key="2">
    <source>
        <dbReference type="ARBA" id="ARBA00022840"/>
    </source>
</evidence>
<dbReference type="InterPro" id="IPR051309">
    <property type="entry name" value="ABCF_ATPase"/>
</dbReference>
<dbReference type="GO" id="GO:0005524">
    <property type="term" value="F:ATP binding"/>
    <property type="evidence" value="ECO:0007669"/>
    <property type="project" value="UniProtKB-KW"/>
</dbReference>
<keyword evidence="2 5" id="KW-0067">ATP-binding</keyword>
<feature type="coiled-coil region" evidence="3">
    <location>
        <begin position="552"/>
        <end position="640"/>
    </location>
</feature>
<keyword evidence="6" id="KW-1185">Reference proteome</keyword>
<protein>
    <submittedName>
        <fullName evidence="5">ABC-F family ATP-binding cassette domain-containing protein</fullName>
    </submittedName>
</protein>
<dbReference type="SMART" id="SM00382">
    <property type="entry name" value="AAA"/>
    <property type="match status" value="2"/>
</dbReference>
<name>A0ABS1ERB0_9CLOT</name>
<dbReference type="PANTHER" id="PTHR42855">
    <property type="entry name" value="ABC TRANSPORTER ATP-BINDING SUBUNIT"/>
    <property type="match status" value="1"/>
</dbReference>
<keyword evidence="3" id="KW-0175">Coiled coil</keyword>
<dbReference type="PROSITE" id="PS00211">
    <property type="entry name" value="ABC_TRANSPORTER_1"/>
    <property type="match status" value="1"/>
</dbReference>
<dbReference type="Pfam" id="PF00005">
    <property type="entry name" value="ABC_tran"/>
    <property type="match status" value="2"/>
</dbReference>
<dbReference type="Gene3D" id="1.10.287.380">
    <property type="entry name" value="Valyl-tRNA synthetase, C-terminal domain"/>
    <property type="match status" value="1"/>
</dbReference>
<evidence type="ECO:0000259" key="4">
    <source>
        <dbReference type="PROSITE" id="PS50893"/>
    </source>
</evidence>
<dbReference type="Pfam" id="PF16326">
    <property type="entry name" value="ABC_tran_CTD"/>
    <property type="match status" value="1"/>
</dbReference>
<keyword evidence="1" id="KW-0547">Nucleotide-binding</keyword>
<dbReference type="InterPro" id="IPR027417">
    <property type="entry name" value="P-loop_NTPase"/>
</dbReference>
<dbReference type="PROSITE" id="PS50893">
    <property type="entry name" value="ABC_TRANSPORTER_2"/>
    <property type="match status" value="2"/>
</dbReference>
<dbReference type="InterPro" id="IPR037118">
    <property type="entry name" value="Val-tRNA_synth_C_sf"/>
</dbReference>
<feature type="domain" description="ABC transporter" evidence="4">
    <location>
        <begin position="4"/>
        <end position="263"/>
    </location>
</feature>
<dbReference type="CDD" id="cd03221">
    <property type="entry name" value="ABCF_EF-3"/>
    <property type="match status" value="2"/>
</dbReference>
<dbReference type="Proteomes" id="UP000596739">
    <property type="component" value="Unassembled WGS sequence"/>
</dbReference>
<proteinExistence type="predicted"/>
<comment type="caution">
    <text evidence="5">The sequence shown here is derived from an EMBL/GenBank/DDBJ whole genome shotgun (WGS) entry which is preliminary data.</text>
</comment>
<evidence type="ECO:0000256" key="3">
    <source>
        <dbReference type="SAM" id="Coils"/>
    </source>
</evidence>
<dbReference type="Gene3D" id="3.40.50.300">
    <property type="entry name" value="P-loop containing nucleotide triphosphate hydrolases"/>
    <property type="match status" value="2"/>
</dbReference>
<evidence type="ECO:0000256" key="1">
    <source>
        <dbReference type="ARBA" id="ARBA00022741"/>
    </source>
</evidence>
<evidence type="ECO:0000313" key="5">
    <source>
        <dbReference type="EMBL" id="MBK1811865.1"/>
    </source>
</evidence>
<organism evidence="5 6">
    <name type="scientific">Clostridium yunnanense</name>
    <dbReference type="NCBI Taxonomy" id="2800325"/>
    <lineage>
        <taxon>Bacteria</taxon>
        <taxon>Bacillati</taxon>
        <taxon>Bacillota</taxon>
        <taxon>Clostridia</taxon>
        <taxon>Eubacteriales</taxon>
        <taxon>Clostridiaceae</taxon>
        <taxon>Clostridium</taxon>
    </lineage>
</organism>
<dbReference type="PANTHER" id="PTHR42855:SF2">
    <property type="entry name" value="DRUG RESISTANCE ABC TRANSPORTER,ATP-BINDING PROTEIN"/>
    <property type="match status" value="1"/>
</dbReference>
<sequence>MIILSCKNIKKSFGIDEILKDVTFNINEGEKVGLIGANGEGKSTLFRILTREVSYDSGEVFIDKNSTLGYLSQHLALENFNTIMDEMLIVFSDLMNLEKKLKTIEEKMNEPYDISKQEYHDKLIKDYTQGHELYENRGGYIFRGEISRVLKGLGFTEEDFDKPINVLSGGQKTRVALCKLLLIKPDLLLLDEPTNHLDLDAIEWLEEYLKSYKGTVLVISHDRFFLDSITTHTYELINGHVNCYNAPYTRYLELRKKDYDAKLKAFNLQQAEIKRQEDIIEKFRSFNREKSIRAAESRQKALDKMEKIDAPDREKNGTRISFQSQIKSGNDVIHVENLSKGYSDKLLFEDVNFDLRRGDKVALIGENGRGKTTLFKIIMGDIKADNGITYLGKNVFLGYYDQEQSNLNLDKTVIDEVWDEFPKMSTTEIRTALASFLFFNEDVFKKIENLSGGERCRINLLKLMLSKSNFLLLDEPTNHLDIMSREALEEAILDYDGTLIVISHDRYFLNKVINKIYELEQSGIKEYLGNYNYYTEKKKNPNRYEGLEEEQLGKTKTQIKEERKKKKEAEKLEKENSLKLKNLEKDISILEEKLLKLQEDLCLEEIYSNPVESGKVNKEIVSTQEEIDRLYEQWEELESNS</sequence>
<dbReference type="InterPro" id="IPR003593">
    <property type="entry name" value="AAA+_ATPase"/>
</dbReference>
<gene>
    <name evidence="5" type="ORF">JHL18_14685</name>
</gene>
<accession>A0ABS1ERB0</accession>
<dbReference type="InterPro" id="IPR032781">
    <property type="entry name" value="ABC_tran_Xtn"/>
</dbReference>
<dbReference type="EMBL" id="JAENHN010000041">
    <property type="protein sequence ID" value="MBK1811865.1"/>
    <property type="molecule type" value="Genomic_DNA"/>
</dbReference>
<dbReference type="InterPro" id="IPR017871">
    <property type="entry name" value="ABC_transporter-like_CS"/>
</dbReference>
<reference evidence="6" key="1">
    <citation type="submission" date="2021-01" db="EMBL/GenBank/DDBJ databases">
        <title>Genome public.</title>
        <authorList>
            <person name="Liu C."/>
            <person name="Sun Q."/>
        </authorList>
    </citation>
    <scope>NUCLEOTIDE SEQUENCE [LARGE SCALE GENOMIC DNA]</scope>
    <source>
        <strain evidence="6">YIM B02505</strain>
    </source>
</reference>
<evidence type="ECO:0000313" key="6">
    <source>
        <dbReference type="Proteomes" id="UP000596739"/>
    </source>
</evidence>
<dbReference type="Pfam" id="PF12848">
    <property type="entry name" value="ABC_tran_Xtn"/>
    <property type="match status" value="1"/>
</dbReference>
<dbReference type="RefSeq" id="WP_200270506.1">
    <property type="nucleotide sequence ID" value="NZ_JAENHN010000041.1"/>
</dbReference>
<feature type="domain" description="ABC transporter" evidence="4">
    <location>
        <begin position="333"/>
        <end position="546"/>
    </location>
</feature>
<dbReference type="InterPro" id="IPR032524">
    <property type="entry name" value="ABC_tran_C"/>
</dbReference>
<dbReference type="SUPFAM" id="SSF52540">
    <property type="entry name" value="P-loop containing nucleoside triphosphate hydrolases"/>
    <property type="match status" value="2"/>
</dbReference>
<dbReference type="InterPro" id="IPR003439">
    <property type="entry name" value="ABC_transporter-like_ATP-bd"/>
</dbReference>